<dbReference type="InterPro" id="IPR019410">
    <property type="entry name" value="Methyltransf_16"/>
</dbReference>
<dbReference type="PANTHER" id="PTHR23108">
    <property type="entry name" value="METHYLTRANSFERASE-RELATED"/>
    <property type="match status" value="1"/>
</dbReference>
<dbReference type="Pfam" id="PF10294">
    <property type="entry name" value="Methyltransf_16"/>
    <property type="match status" value="1"/>
</dbReference>
<reference evidence="1" key="1">
    <citation type="submission" date="2022-01" db="EMBL/GenBank/DDBJ databases">
        <authorList>
            <person name="King R."/>
        </authorList>
    </citation>
    <scope>NUCLEOTIDE SEQUENCE</scope>
</reference>
<dbReference type="OrthoDB" id="46564at2759"/>
<name>A0A9N9RN73_9DIPT</name>
<dbReference type="InterPro" id="IPR029063">
    <property type="entry name" value="SAM-dependent_MTases_sf"/>
</dbReference>
<dbReference type="AlphaFoldDB" id="A0A9N9RN73"/>
<gene>
    <name evidence="1" type="ORF">CHIRRI_LOCUS2566</name>
</gene>
<keyword evidence="2" id="KW-1185">Reference proteome</keyword>
<dbReference type="InterPro" id="IPR038899">
    <property type="entry name" value="METTL22"/>
</dbReference>
<dbReference type="PANTHER" id="PTHR23108:SF0">
    <property type="entry name" value="METHYLTRANSFERASE-LIKE PROTEIN 22"/>
    <property type="match status" value="1"/>
</dbReference>
<evidence type="ECO:0000313" key="1">
    <source>
        <dbReference type="EMBL" id="CAG9799601.1"/>
    </source>
</evidence>
<dbReference type="EMBL" id="OU895877">
    <property type="protein sequence ID" value="CAG9799601.1"/>
    <property type="molecule type" value="Genomic_DNA"/>
</dbReference>
<dbReference type="GO" id="GO:0008276">
    <property type="term" value="F:protein methyltransferase activity"/>
    <property type="evidence" value="ECO:0007669"/>
    <property type="project" value="InterPro"/>
</dbReference>
<accession>A0A9N9RN73</accession>
<organism evidence="1 2">
    <name type="scientific">Chironomus riparius</name>
    <dbReference type="NCBI Taxonomy" id="315576"/>
    <lineage>
        <taxon>Eukaryota</taxon>
        <taxon>Metazoa</taxon>
        <taxon>Ecdysozoa</taxon>
        <taxon>Arthropoda</taxon>
        <taxon>Hexapoda</taxon>
        <taxon>Insecta</taxon>
        <taxon>Pterygota</taxon>
        <taxon>Neoptera</taxon>
        <taxon>Endopterygota</taxon>
        <taxon>Diptera</taxon>
        <taxon>Nematocera</taxon>
        <taxon>Chironomoidea</taxon>
        <taxon>Chironomidae</taxon>
        <taxon>Chironominae</taxon>
        <taxon>Chironomus</taxon>
    </lineage>
</organism>
<dbReference type="Proteomes" id="UP001153620">
    <property type="component" value="Chromosome 1"/>
</dbReference>
<proteinExistence type="predicted"/>
<reference evidence="1" key="2">
    <citation type="submission" date="2022-10" db="EMBL/GenBank/DDBJ databases">
        <authorList>
            <consortium name="ENA_rothamsted_submissions"/>
            <consortium name="culmorum"/>
            <person name="King R."/>
        </authorList>
    </citation>
    <scope>NUCLEOTIDE SEQUENCE</scope>
</reference>
<evidence type="ECO:0008006" key="3">
    <source>
        <dbReference type="Google" id="ProtNLM"/>
    </source>
</evidence>
<sequence length="273" mass="31807">MEVSSEIYEENDYGSVTIANGNVISKYRFNKPTTTLDERNELQHDNESDIIVKRKKNEFIEIEHKKSSILSEVGLQLWRGAFLLNDFILNNPDMFLDKNVLELGSGVGITSIVASMYSKKVLCTDINIGGILDLIRRNVLLNDHYQKYRNNIEIHELDFFADRWSNELEKALADIDICFVADVIYDDDISIGFIKTILKLFKLSPKLKEMYIALEKRYVFTDCVVAPMYEFFMKKFSQETAGILKYNEMSTSFKQYFDYEKCKELVLIKVNRI</sequence>
<evidence type="ECO:0000313" key="2">
    <source>
        <dbReference type="Proteomes" id="UP001153620"/>
    </source>
</evidence>
<dbReference type="GO" id="GO:0005634">
    <property type="term" value="C:nucleus"/>
    <property type="evidence" value="ECO:0007669"/>
    <property type="project" value="TreeGrafter"/>
</dbReference>
<dbReference type="Gene3D" id="3.40.50.150">
    <property type="entry name" value="Vaccinia Virus protein VP39"/>
    <property type="match status" value="1"/>
</dbReference>
<dbReference type="SUPFAM" id="SSF53335">
    <property type="entry name" value="S-adenosyl-L-methionine-dependent methyltransferases"/>
    <property type="match status" value="1"/>
</dbReference>
<protein>
    <recommendedName>
        <fullName evidence="3">Methyltransferase-like protein 22</fullName>
    </recommendedName>
</protein>